<feature type="repeat" description="CHCR" evidence="7">
    <location>
        <begin position="876"/>
        <end position="1022"/>
    </location>
</feature>
<feature type="repeat" description="CHCR" evidence="7">
    <location>
        <begin position="1025"/>
        <end position="1167"/>
    </location>
</feature>
<protein>
    <recommendedName>
        <fullName evidence="6">Clathrin heavy chain</fullName>
    </recommendedName>
</protein>
<feature type="coiled-coil region" evidence="8">
    <location>
        <begin position="1941"/>
        <end position="1968"/>
    </location>
</feature>
<dbReference type="PROSITE" id="PS50236">
    <property type="entry name" value="CHCR"/>
    <property type="match status" value="7"/>
</dbReference>
<dbReference type="GO" id="GO:0005198">
    <property type="term" value="F:structural molecule activity"/>
    <property type="evidence" value="ECO:0007669"/>
    <property type="project" value="InterPro"/>
</dbReference>
<organism evidence="10 11">
    <name type="scientific">Candidozyma duobushaemuli</name>
    <dbReference type="NCBI Taxonomy" id="1231522"/>
    <lineage>
        <taxon>Eukaryota</taxon>
        <taxon>Fungi</taxon>
        <taxon>Dikarya</taxon>
        <taxon>Ascomycota</taxon>
        <taxon>Saccharomycotina</taxon>
        <taxon>Pichiomycetes</taxon>
        <taxon>Metschnikowiaceae</taxon>
        <taxon>Candidozyma</taxon>
    </lineage>
</organism>
<comment type="similarity">
    <text evidence="1 6">Belongs to the clathrin heavy chain family.</text>
</comment>
<dbReference type="InterPro" id="IPR016341">
    <property type="entry name" value="Clathrin_heavy_chain"/>
</dbReference>
<dbReference type="FunFam" id="1.25.40.10:FF:000082">
    <property type="entry name" value="Clathrin heavy chain"/>
    <property type="match status" value="1"/>
</dbReference>
<dbReference type="InterPro" id="IPR055358">
    <property type="entry name" value="CHCR"/>
</dbReference>
<evidence type="ECO:0000256" key="3">
    <source>
        <dbReference type="ARBA" id="ARBA00023136"/>
    </source>
</evidence>
<keyword evidence="5 6" id="KW-0968">Cytoplasmic vesicle</keyword>
<sequence>MENLGLALQLALISKKDFVIQTTDYHKCLNSLKYLATERFNIDDIVEVDLHALDVDFNAIAESIINPEGFVYSMVIWKNLETVKLDFDKKRNLLRVLDELSRYGKVSSRNTDHEPFQLGDRMVRKPPICILVPIIVNGTHMPKINPQIKSRFFYSQLYIPQDGDELKLQSSNKDILSARCSLETVFVKATVEEYAFSLFVFARSHRLCSLAPLSSRPPLSARENVLLLAKALVVARSDDDERLFVTPEHVKVAFRKVTSWLIDWETNPLFSGTGEKDDYRKKMEISMLTGDWFGSEWRHVENYLTKNASKPDKNSTTGFTNPLVEDVLFFNPRVAAGLNMTDIPINFTQLAQLTQLGIQQQSLDFKSTTLESDRYICVRESTQQGNTVAIIDAQNNFEVTRKNMTADNAIMHPTENVIALRANGTALQVFNLGTKQRLKSHTLEQPVVLWKWLTNEVLGLVTASTIYTWNIFDGTNDGPVKLTDRHHTLNSCQIINFVAEPDLNWFAVTGIAQEDGRIAGHIQLFSKSRGVSQAIEGHVSRFAQITLSGAANPTKVFCIGNKTASGQGNLHIIEIDHVDGNPPFPKKTVEIFFPPDATNDFPISLQTSNKYGIIYILTKYGFIHLYDIETGSNLFVNRITAEPVFTAAPYNDGTGLITINKSGQVLAVEIAKDKIIPYVLDNLSDVSLALSLSSRGGFPGAENLFQQQFQNYLSQGDYTNAAKVAASSEQLRTQDTINRLKHITPSPGQISPILQYFSTLLDRGTLNKYESIELAKPVLQQDRKPLFEKWLKEDKLTSSEELGDIVKSYDTALALAVYVRANVNIKVVSSLAELGQFEKILPYCQKVGYNPDYTNLIQNLVRVNPDKASEFAVSLLANGDANLNIENIADLFFSQNYIQQGTAFLLDALKSDTPSEGHLQTKVLETNLLHAPQVADAILGNQMFSHYDKPSIGKLCEKSGLFQRALEHYDDLKDIKRVIVHTNVLPADWLVSYFGQLNVQQSMACLNELMTNNLQQNLQIVIQVATKYSDLLGPLNLIKLFETYKSNEGKYYYLSSIVNLTQDPDVVYKYIEAASKLNQTKEIERVVRDNNVYNGEKVKNFLKEANLEDQLPLIIVCDRFNFVHDLILYLYKNKYFKFIEVYVQQVNSANTPQVIAGLLDVDCDENIIKSLLMSVLGRVPLKELVEEVEKRNRLKILLPFLEKTLEGGSSDQEVYNTLAKIYIDSNNSPEKFLQENQQYDTLSVGRYCEKRDPYLAYIAYSKGNNDDELINITNENKMYKYQARYLLAKSDFDLWAKVLSPDNEYRRQLIDQVVSTGIPELSDPEAISVTVKAFMENDLPQELIELLEKIILEPSPFNDNTSLQGLLLLTAIKADSTRVANYIEKLDKFDPNEIAPLCIDNDLFEEAFEIYDKFEQRTDAMKVLVEDIMSLDRGEQYAEKHDTSDLWYQLGTAQLNGLRIPEAIDSYIKSKNPQNFEQVIEIAERAGKEEELVPFLDMARETLREPAIDNALINCYANANRLTDIEKFVAGPNVAVLEDIGDKLFEAKNYKAAKILYSNISKYSKLATTLVYLEDYQSAVDCARKASNTQVWKQVNSACIENKEFRLAQICGLNLIIDAEELPELVKTYEYNGYFDEVIALFESGLGLERAHMGMFTELAILYTKYKPEKVMEHLKLFWSRINIPKVLTACESAHLYPELIFLYCHYEEWDNAALTMMDKSEVAFDHSSLKEIIVKVSNLEIYYKAINFYLKENPTLLVDLMSVLIPKLDLPRVVRMFVKSDNLPLIKPFLISVLDKNNSIVNGAYHDLLIEEEDYKSLRSAIESESSNRFNSLDLAERLENHDLIFFRQISATLYTKNKKFAKSIQILKNDKLWADLIKTVAISKSTKLAHDLLDYFVETGNHEGFVALLYTAYSLIEYDYVIELAWLHNLGNFIKPYEISVAYENQRKLNEVYEDLEKRRAAEKTDDEPAAGQPLMITSGAGLGMNNTGLGYQPTGAGFGNAF</sequence>
<keyword evidence="4 6" id="KW-0168">Coated pit</keyword>
<dbReference type="Pfam" id="PF09268">
    <property type="entry name" value="Clathrin-link"/>
    <property type="match status" value="1"/>
</dbReference>
<dbReference type="GO" id="GO:0006895">
    <property type="term" value="P:Golgi to endosome transport"/>
    <property type="evidence" value="ECO:0007669"/>
    <property type="project" value="TreeGrafter"/>
</dbReference>
<dbReference type="GO" id="GO:0005829">
    <property type="term" value="C:cytosol"/>
    <property type="evidence" value="ECO:0007669"/>
    <property type="project" value="GOC"/>
</dbReference>
<evidence type="ECO:0000313" key="11">
    <source>
        <dbReference type="Proteomes" id="UP000244406"/>
    </source>
</evidence>
<dbReference type="Pfam" id="PF13838">
    <property type="entry name" value="Clathrin_H_link"/>
    <property type="match status" value="1"/>
</dbReference>
<comment type="caution">
    <text evidence="10">The sequence shown here is derived from an EMBL/GenBank/DDBJ whole genome shotgun (WGS) entry which is preliminary data.</text>
</comment>
<dbReference type="Gene3D" id="1.25.40.730">
    <property type="match status" value="1"/>
</dbReference>
<dbReference type="Gene3D" id="2.130.10.110">
    <property type="entry name" value="Clathrin heavy-chain terminal domain"/>
    <property type="match status" value="1"/>
</dbReference>
<dbReference type="GO" id="GO:0030130">
    <property type="term" value="C:clathrin coat of trans-Golgi network vesicle"/>
    <property type="evidence" value="ECO:0007669"/>
    <property type="project" value="InterPro"/>
</dbReference>
<reference evidence="10 11" key="1">
    <citation type="submission" date="2017-12" db="EMBL/GenBank/DDBJ databases">
        <title>Genome Sequence of the Amphotericin B-resistant Candida duobushaemulonii strain, B09383.</title>
        <authorList>
            <person name="Chow N.A."/>
            <person name="Gade L."/>
            <person name="Batra D."/>
            <person name="Rowe L.A."/>
            <person name="Loparev V.N."/>
            <person name="Litvintseva A.P."/>
        </authorList>
    </citation>
    <scope>NUCLEOTIDE SEQUENCE [LARGE SCALE GENOMIC DNA]</scope>
    <source>
        <strain evidence="10 11">B09383</strain>
    </source>
</reference>
<evidence type="ECO:0000256" key="8">
    <source>
        <dbReference type="SAM" id="Coils"/>
    </source>
</evidence>
<dbReference type="FunFam" id="2.130.10.110:FF:000003">
    <property type="entry name" value="Clathrin heavy chain"/>
    <property type="match status" value="1"/>
</dbReference>
<dbReference type="InterPro" id="IPR015348">
    <property type="entry name" value="Clathrin_H-chain_linker_core"/>
</dbReference>
<dbReference type="PIRSF" id="PIRSF002290">
    <property type="entry name" value="Clathrin_H_chain"/>
    <property type="match status" value="1"/>
</dbReference>
<evidence type="ECO:0000256" key="2">
    <source>
        <dbReference type="ARBA" id="ARBA00022737"/>
    </source>
</evidence>
<keyword evidence="2" id="KW-0677">Repeat</keyword>
<accession>A0A2V1AK51</accession>
<dbReference type="EMBL" id="PKFP01000008">
    <property type="protein sequence ID" value="PVH17946.1"/>
    <property type="molecule type" value="Genomic_DNA"/>
</dbReference>
<feature type="repeat" description="CHCR" evidence="7">
    <location>
        <begin position="1613"/>
        <end position="1759"/>
    </location>
</feature>
<dbReference type="InterPro" id="IPR016024">
    <property type="entry name" value="ARM-type_fold"/>
</dbReference>
<feature type="domain" description="Clathrin heavy chain linker core motif" evidence="9">
    <location>
        <begin position="673"/>
        <end position="695"/>
    </location>
</feature>
<evidence type="ECO:0000256" key="4">
    <source>
        <dbReference type="ARBA" id="ARBA00023176"/>
    </source>
</evidence>
<evidence type="ECO:0000313" key="10">
    <source>
        <dbReference type="EMBL" id="PVH17946.1"/>
    </source>
</evidence>
<dbReference type="Proteomes" id="UP000244406">
    <property type="component" value="Unassembled WGS sequence"/>
</dbReference>
<keyword evidence="3 6" id="KW-0472">Membrane</keyword>
<dbReference type="GO" id="GO:0030479">
    <property type="term" value="C:actin cortical patch"/>
    <property type="evidence" value="ECO:0007669"/>
    <property type="project" value="TreeGrafter"/>
</dbReference>
<feature type="repeat" description="CHCR" evidence="7">
    <location>
        <begin position="1318"/>
        <end position="1463"/>
    </location>
</feature>
<dbReference type="SUPFAM" id="SSF50989">
    <property type="entry name" value="Clathrin heavy-chain terminal domain"/>
    <property type="match status" value="1"/>
</dbReference>
<feature type="repeat" description="CHCR" evidence="7">
    <location>
        <begin position="1762"/>
        <end position="1907"/>
    </location>
</feature>
<dbReference type="FunFam" id="1.25.40.10:FF:000001">
    <property type="entry name" value="Clathrin heavy chain"/>
    <property type="match status" value="1"/>
</dbReference>
<name>A0A2V1AK51_9ASCO</name>
<dbReference type="PANTHER" id="PTHR10292:SF1">
    <property type="entry name" value="CLATHRIN HEAVY CHAIN"/>
    <property type="match status" value="1"/>
</dbReference>
<dbReference type="VEuPathDB" id="FungiDB:CXQ87_000852"/>
<dbReference type="Gene3D" id="1.25.40.10">
    <property type="entry name" value="Tetratricopeptide repeat domain"/>
    <property type="match status" value="4"/>
</dbReference>
<dbReference type="GO" id="GO:0030132">
    <property type="term" value="C:clathrin coat of coated pit"/>
    <property type="evidence" value="ECO:0007669"/>
    <property type="project" value="InterPro"/>
</dbReference>
<evidence type="ECO:0000256" key="7">
    <source>
        <dbReference type="PROSITE-ProRule" id="PRU01006"/>
    </source>
</evidence>
<dbReference type="Pfam" id="PF00637">
    <property type="entry name" value="Clathrin"/>
    <property type="match status" value="7"/>
</dbReference>
<proteinExistence type="inferred from homology"/>
<feature type="repeat" description="CHCR" evidence="7">
    <location>
        <begin position="1172"/>
        <end position="1311"/>
    </location>
</feature>
<dbReference type="SUPFAM" id="SSF48371">
    <property type="entry name" value="ARM repeat"/>
    <property type="match status" value="5"/>
</dbReference>
<comment type="subcellular location">
    <subcellularLocation>
        <location evidence="6">Cytoplasmic vesicle membrane</location>
        <topology evidence="6">Peripheral membrane protein</topology>
        <orientation evidence="6">Cytoplasmic side</orientation>
    </subcellularLocation>
    <subcellularLocation>
        <location evidence="6">Membrane</location>
        <location evidence="6">Coated pit</location>
        <topology evidence="6">Peripheral membrane protein</topology>
        <orientation evidence="6">Cytoplasmic side</orientation>
    </subcellularLocation>
</comment>
<dbReference type="InterPro" id="IPR000547">
    <property type="entry name" value="Clathrin_H-chain/VPS_repeat"/>
</dbReference>
<dbReference type="GO" id="GO:0032051">
    <property type="term" value="F:clathrin light chain binding"/>
    <property type="evidence" value="ECO:0007669"/>
    <property type="project" value="InterPro"/>
</dbReference>
<keyword evidence="11" id="KW-1185">Reference proteome</keyword>
<dbReference type="GO" id="GO:0006886">
    <property type="term" value="P:intracellular protein transport"/>
    <property type="evidence" value="ECO:0007669"/>
    <property type="project" value="UniProtKB-UniRule"/>
</dbReference>
<dbReference type="GO" id="GO:0006898">
    <property type="term" value="P:receptor-mediated endocytosis"/>
    <property type="evidence" value="ECO:0007669"/>
    <property type="project" value="TreeGrafter"/>
</dbReference>
<evidence type="ECO:0000259" key="9">
    <source>
        <dbReference type="Pfam" id="PF09268"/>
    </source>
</evidence>
<evidence type="ECO:0000256" key="6">
    <source>
        <dbReference type="PIRNR" id="PIRNR002290"/>
    </source>
</evidence>
<dbReference type="InterPro" id="IPR016025">
    <property type="entry name" value="Clathrin_H-chain_N"/>
</dbReference>
<dbReference type="RefSeq" id="XP_025338886.1">
    <property type="nucleotide sequence ID" value="XM_025479413.1"/>
</dbReference>
<dbReference type="GeneID" id="37000853"/>
<evidence type="ECO:0000256" key="5">
    <source>
        <dbReference type="ARBA" id="ARBA00023329"/>
    </source>
</evidence>
<comment type="function">
    <text evidence="6">Clathrin is the major protein of the polyhedral coat of coated pits and vesicles.</text>
</comment>
<gene>
    <name evidence="10" type="ORF">CXQ87_000852</name>
</gene>
<keyword evidence="8" id="KW-0175">Coiled coil</keyword>
<evidence type="ECO:0000256" key="1">
    <source>
        <dbReference type="ARBA" id="ARBA00009535"/>
    </source>
</evidence>
<dbReference type="SMART" id="SM00299">
    <property type="entry name" value="CLH"/>
    <property type="match status" value="7"/>
</dbReference>
<dbReference type="FunFam" id="1.25.40.10:FF:000005">
    <property type="entry name" value="Clathrin heavy chain"/>
    <property type="match status" value="1"/>
</dbReference>
<dbReference type="FunFam" id="1.25.40.10:FF:000002">
    <property type="entry name" value="Clathrin heavy chain"/>
    <property type="match status" value="1"/>
</dbReference>
<feature type="repeat" description="CHCR" evidence="7">
    <location>
        <begin position="1467"/>
        <end position="1608"/>
    </location>
</feature>
<dbReference type="PANTHER" id="PTHR10292">
    <property type="entry name" value="CLATHRIN HEAVY CHAIN RELATED"/>
    <property type="match status" value="1"/>
</dbReference>
<dbReference type="InterPro" id="IPR011990">
    <property type="entry name" value="TPR-like_helical_dom_sf"/>
</dbReference>
<dbReference type="GO" id="GO:0071439">
    <property type="term" value="C:clathrin complex"/>
    <property type="evidence" value="ECO:0007669"/>
    <property type="project" value="InterPro"/>
</dbReference>